<reference evidence="1 2" key="1">
    <citation type="submission" date="2020-05" db="EMBL/GenBank/DDBJ databases">
        <authorList>
            <person name="Khan S.A."/>
            <person name="Jeon C.O."/>
            <person name="Chun B.H."/>
        </authorList>
    </citation>
    <scope>NUCLEOTIDE SEQUENCE [LARGE SCALE GENOMIC DNA]</scope>
    <source>
        <strain evidence="1 2">S1162</strain>
    </source>
</reference>
<evidence type="ECO:0008006" key="3">
    <source>
        <dbReference type="Google" id="ProtNLM"/>
    </source>
</evidence>
<dbReference type="Proteomes" id="UP000566071">
    <property type="component" value="Unassembled WGS sequence"/>
</dbReference>
<proteinExistence type="predicted"/>
<gene>
    <name evidence="1" type="ORF">HK413_02955</name>
</gene>
<dbReference type="Gene3D" id="3.90.550.10">
    <property type="entry name" value="Spore Coat Polysaccharide Biosynthesis Protein SpsA, Chain A"/>
    <property type="match status" value="1"/>
</dbReference>
<evidence type="ECO:0000313" key="1">
    <source>
        <dbReference type="EMBL" id="NNU33376.1"/>
    </source>
</evidence>
<name>A0ABX1W460_9SPHI</name>
<dbReference type="EMBL" id="JABFCR010000009">
    <property type="protein sequence ID" value="NNU33376.1"/>
    <property type="molecule type" value="Genomic_DNA"/>
</dbReference>
<organism evidence="1 2">
    <name type="scientific">Mucilaginibacter humi</name>
    <dbReference type="NCBI Taxonomy" id="2732510"/>
    <lineage>
        <taxon>Bacteria</taxon>
        <taxon>Pseudomonadati</taxon>
        <taxon>Bacteroidota</taxon>
        <taxon>Sphingobacteriia</taxon>
        <taxon>Sphingobacteriales</taxon>
        <taxon>Sphingobacteriaceae</taxon>
        <taxon>Mucilaginibacter</taxon>
    </lineage>
</organism>
<accession>A0ABX1W460</accession>
<keyword evidence="2" id="KW-1185">Reference proteome</keyword>
<dbReference type="CDD" id="cd00761">
    <property type="entry name" value="Glyco_tranf_GTA_type"/>
    <property type="match status" value="1"/>
</dbReference>
<comment type="caution">
    <text evidence="1">The sequence shown here is derived from an EMBL/GenBank/DDBJ whole genome shotgun (WGS) entry which is preliminary data.</text>
</comment>
<dbReference type="SUPFAM" id="SSF53448">
    <property type="entry name" value="Nucleotide-diphospho-sugar transferases"/>
    <property type="match status" value="1"/>
</dbReference>
<evidence type="ECO:0000313" key="2">
    <source>
        <dbReference type="Proteomes" id="UP000566071"/>
    </source>
</evidence>
<protein>
    <recommendedName>
        <fullName evidence="3">Glycosyltransferase 2-like domain-containing protein</fullName>
    </recommendedName>
</protein>
<dbReference type="InterPro" id="IPR029044">
    <property type="entry name" value="Nucleotide-diphossugar_trans"/>
</dbReference>
<sequence length="152" mass="17649">MLNADADTIYPKDWIEEMTVPLINNRDVAITYGRFSFIPIGSTGRVTYYFYEMLADLSRFYNNFKKTEAVNVYGFNSGFRRQQGLQVDGFNHPPGTNEDGYRALKLTQKGFGKMYRVSKPNAIVWTTDRRIQIDGGLWKAVNKRLKRLFNIK</sequence>